<dbReference type="GO" id="GO:0010090">
    <property type="term" value="P:trichome morphogenesis"/>
    <property type="evidence" value="ECO:0007669"/>
    <property type="project" value="InterPro"/>
</dbReference>
<accession>A0A8X8A6L8</accession>
<dbReference type="PANTHER" id="PTHR35322">
    <property type="entry name" value="PROTEIN CPR-5"/>
    <property type="match status" value="1"/>
</dbReference>
<feature type="chain" id="PRO_5036479810" evidence="2">
    <location>
        <begin position="16"/>
        <end position="123"/>
    </location>
</feature>
<organism evidence="3 4">
    <name type="scientific">Populus tomentosa</name>
    <name type="common">Chinese white poplar</name>
    <dbReference type="NCBI Taxonomy" id="118781"/>
    <lineage>
        <taxon>Eukaryota</taxon>
        <taxon>Viridiplantae</taxon>
        <taxon>Streptophyta</taxon>
        <taxon>Embryophyta</taxon>
        <taxon>Tracheophyta</taxon>
        <taxon>Spermatophyta</taxon>
        <taxon>Magnoliopsida</taxon>
        <taxon>eudicotyledons</taxon>
        <taxon>Gunneridae</taxon>
        <taxon>Pentapetalae</taxon>
        <taxon>rosids</taxon>
        <taxon>fabids</taxon>
        <taxon>Malpighiales</taxon>
        <taxon>Salicaceae</taxon>
        <taxon>Saliceae</taxon>
        <taxon>Populus</taxon>
    </lineage>
</organism>
<name>A0A8X8A6L8_POPTO</name>
<feature type="transmembrane region" description="Helical" evidence="1">
    <location>
        <begin position="81"/>
        <end position="101"/>
    </location>
</feature>
<keyword evidence="1" id="KW-0812">Transmembrane</keyword>
<feature type="transmembrane region" description="Helical" evidence="1">
    <location>
        <begin position="34"/>
        <end position="57"/>
    </location>
</feature>
<evidence type="ECO:0000313" key="4">
    <source>
        <dbReference type="Proteomes" id="UP000886885"/>
    </source>
</evidence>
<comment type="caution">
    <text evidence="3">The sequence shown here is derived from an EMBL/GenBank/DDBJ whole genome shotgun (WGS) entry which is preliminary data.</text>
</comment>
<evidence type="ECO:0000256" key="2">
    <source>
        <dbReference type="SAM" id="SignalP"/>
    </source>
</evidence>
<keyword evidence="2" id="KW-0732">Signal</keyword>
<dbReference type="PANTHER" id="PTHR35322:SF2">
    <property type="entry name" value="PROTEIN CPR-5"/>
    <property type="match status" value="1"/>
</dbReference>
<keyword evidence="1" id="KW-0472">Membrane</keyword>
<proteinExistence type="predicted"/>
<gene>
    <name evidence="3" type="ORF">POTOM_018919</name>
</gene>
<sequence length="123" mass="13405">MPITFILLLLGAVCGFTGKLCVDTLGGSGSLWLLYWEALCSLQFFSNVCTPALFRILHGPVVAISRGTKPNTIFPYWLRKLLFYATSVLFLPLCCGLLPFAGPVEMEPFLVACVDHFAAEGSV</sequence>
<reference evidence="3" key="1">
    <citation type="journal article" date="2020" name="bioRxiv">
        <title>Hybrid origin of Populus tomentosa Carr. identified through genome sequencing and phylogenomic analysis.</title>
        <authorList>
            <person name="An X."/>
            <person name="Gao K."/>
            <person name="Chen Z."/>
            <person name="Li J."/>
            <person name="Yang X."/>
            <person name="Yang X."/>
            <person name="Zhou J."/>
            <person name="Guo T."/>
            <person name="Zhao T."/>
            <person name="Huang S."/>
            <person name="Miao D."/>
            <person name="Khan W.U."/>
            <person name="Rao P."/>
            <person name="Ye M."/>
            <person name="Lei B."/>
            <person name="Liao W."/>
            <person name="Wang J."/>
            <person name="Ji L."/>
            <person name="Li Y."/>
            <person name="Guo B."/>
            <person name="Mustafa N.S."/>
            <person name="Li S."/>
            <person name="Yun Q."/>
            <person name="Keller S.R."/>
            <person name="Mao J."/>
            <person name="Zhang R."/>
            <person name="Strauss S.H."/>
        </authorList>
    </citation>
    <scope>NUCLEOTIDE SEQUENCE</scope>
    <source>
        <strain evidence="3">GM15</strain>
        <tissue evidence="3">Leaf</tissue>
    </source>
</reference>
<dbReference type="GO" id="GO:0010150">
    <property type="term" value="P:leaf senescence"/>
    <property type="evidence" value="ECO:0007669"/>
    <property type="project" value="InterPro"/>
</dbReference>
<feature type="signal peptide" evidence="2">
    <location>
        <begin position="1"/>
        <end position="15"/>
    </location>
</feature>
<dbReference type="EMBL" id="JAAWWB010000009">
    <property type="protein sequence ID" value="KAG6775465.1"/>
    <property type="molecule type" value="Genomic_DNA"/>
</dbReference>
<evidence type="ECO:0000313" key="3">
    <source>
        <dbReference type="EMBL" id="KAG6775465.1"/>
    </source>
</evidence>
<keyword evidence="1" id="KW-1133">Transmembrane helix</keyword>
<dbReference type="InterPro" id="IPR044708">
    <property type="entry name" value="CPR5"/>
</dbReference>
<dbReference type="Proteomes" id="UP000886885">
    <property type="component" value="Chromosome 5A"/>
</dbReference>
<dbReference type="GO" id="GO:0006952">
    <property type="term" value="P:defense response"/>
    <property type="evidence" value="ECO:0007669"/>
    <property type="project" value="InterPro"/>
</dbReference>
<keyword evidence="4" id="KW-1185">Reference proteome</keyword>
<dbReference type="OrthoDB" id="2017423at2759"/>
<protein>
    <submittedName>
        <fullName evidence="3">Uncharacterized protein</fullName>
    </submittedName>
</protein>
<dbReference type="AlphaFoldDB" id="A0A8X8A6L8"/>
<evidence type="ECO:0000256" key="1">
    <source>
        <dbReference type="SAM" id="Phobius"/>
    </source>
</evidence>